<gene>
    <name evidence="5" type="primary">modA</name>
    <name evidence="5" type="ORF">O4U47_25480</name>
</gene>
<evidence type="ECO:0000256" key="2">
    <source>
        <dbReference type="ARBA" id="ARBA00022723"/>
    </source>
</evidence>
<proteinExistence type="inferred from homology"/>
<dbReference type="Gene3D" id="3.40.190.10">
    <property type="entry name" value="Periplasmic binding protein-like II"/>
    <property type="match status" value="2"/>
</dbReference>
<protein>
    <submittedName>
        <fullName evidence="5">Molybdate ABC transporter substrate-binding protein</fullName>
    </submittedName>
</protein>
<comment type="caution">
    <text evidence="5">The sequence shown here is derived from an EMBL/GenBank/DDBJ whole genome shotgun (WGS) entry which is preliminary data.</text>
</comment>
<accession>A0ABT4TT74</accession>
<reference evidence="5" key="1">
    <citation type="submission" date="2023-01" db="EMBL/GenBank/DDBJ databases">
        <title>Draft genome sequence of Nocardiopsis sp. LSu2-4 isolated from halophytes.</title>
        <authorList>
            <person name="Duangmal K."/>
            <person name="Chantavorakit T."/>
        </authorList>
    </citation>
    <scope>NUCLEOTIDE SEQUENCE</scope>
    <source>
        <strain evidence="5">LSu2-4</strain>
    </source>
</reference>
<dbReference type="InterPro" id="IPR005950">
    <property type="entry name" value="ModA"/>
</dbReference>
<organism evidence="5 6">
    <name type="scientific">Nocardiopsis suaedae</name>
    <dbReference type="NCBI Taxonomy" id="3018444"/>
    <lineage>
        <taxon>Bacteria</taxon>
        <taxon>Bacillati</taxon>
        <taxon>Actinomycetota</taxon>
        <taxon>Actinomycetes</taxon>
        <taxon>Streptosporangiales</taxon>
        <taxon>Nocardiopsidaceae</taxon>
        <taxon>Nocardiopsis</taxon>
    </lineage>
</organism>
<keyword evidence="3 4" id="KW-0732">Signal</keyword>
<dbReference type="Proteomes" id="UP001165685">
    <property type="component" value="Unassembled WGS sequence"/>
</dbReference>
<evidence type="ECO:0000256" key="1">
    <source>
        <dbReference type="ARBA" id="ARBA00009175"/>
    </source>
</evidence>
<evidence type="ECO:0000313" key="6">
    <source>
        <dbReference type="Proteomes" id="UP001165685"/>
    </source>
</evidence>
<dbReference type="NCBIfam" id="TIGR01256">
    <property type="entry name" value="modA"/>
    <property type="match status" value="1"/>
</dbReference>
<evidence type="ECO:0000256" key="3">
    <source>
        <dbReference type="ARBA" id="ARBA00022729"/>
    </source>
</evidence>
<dbReference type="CDD" id="cd13538">
    <property type="entry name" value="PBP2_ModA_like_1"/>
    <property type="match status" value="1"/>
</dbReference>
<sequence length="262" mass="25747">MTEPGTAGLRAVSAAVAALLLGGAAAGCGAGGGSGGGAPLTVFAAASLTEVFTDLGERFEEETGTPVDFNFAGSSDLALQIADGAPADVFASADTRTMDDVAGDGLAEGDPRVFARNELMIAVPQGNPAGVGGLEDLAGPGARVALCAAEVPCGAAARELLDAHGVEVSGASEEEDVKAALTRARLGEVDAALVYATDVRSAGDDVEGVPVDGAEEAANDYPIAVVKDAAAPEAAREWVDFVLSDEGQGALADAGFSPGGDS</sequence>
<dbReference type="RefSeq" id="WP_270680506.1">
    <property type="nucleotide sequence ID" value="NZ_JAQFWP010000065.1"/>
</dbReference>
<dbReference type="EMBL" id="JAQFWP010000065">
    <property type="protein sequence ID" value="MDA2807888.1"/>
    <property type="molecule type" value="Genomic_DNA"/>
</dbReference>
<keyword evidence="2" id="KW-0479">Metal-binding</keyword>
<name>A0ABT4TT74_9ACTN</name>
<dbReference type="Pfam" id="PF13531">
    <property type="entry name" value="SBP_bac_11"/>
    <property type="match status" value="1"/>
</dbReference>
<dbReference type="PANTHER" id="PTHR30632">
    <property type="entry name" value="MOLYBDATE-BINDING PERIPLASMIC PROTEIN"/>
    <property type="match status" value="1"/>
</dbReference>
<keyword evidence="6" id="KW-1185">Reference proteome</keyword>
<evidence type="ECO:0000256" key="4">
    <source>
        <dbReference type="SAM" id="SignalP"/>
    </source>
</evidence>
<dbReference type="PIRSF" id="PIRSF004846">
    <property type="entry name" value="ModA"/>
    <property type="match status" value="1"/>
</dbReference>
<dbReference type="SUPFAM" id="SSF53850">
    <property type="entry name" value="Periplasmic binding protein-like II"/>
    <property type="match status" value="1"/>
</dbReference>
<feature type="signal peptide" evidence="4">
    <location>
        <begin position="1"/>
        <end position="26"/>
    </location>
</feature>
<feature type="chain" id="PRO_5045368203" evidence="4">
    <location>
        <begin position="27"/>
        <end position="262"/>
    </location>
</feature>
<dbReference type="PANTHER" id="PTHR30632:SF0">
    <property type="entry name" value="SULFATE-BINDING PROTEIN"/>
    <property type="match status" value="1"/>
</dbReference>
<dbReference type="InterPro" id="IPR050682">
    <property type="entry name" value="ModA/WtpA"/>
</dbReference>
<evidence type="ECO:0000313" key="5">
    <source>
        <dbReference type="EMBL" id="MDA2807888.1"/>
    </source>
</evidence>
<comment type="similarity">
    <text evidence="1">Belongs to the bacterial solute-binding protein ModA family.</text>
</comment>